<keyword evidence="3" id="KW-1185">Reference proteome</keyword>
<protein>
    <submittedName>
        <fullName evidence="2">Uncharacterized protein</fullName>
    </submittedName>
</protein>
<name>A0A370IAY5_9NOCA</name>
<evidence type="ECO:0000313" key="3">
    <source>
        <dbReference type="Proteomes" id="UP000254869"/>
    </source>
</evidence>
<feature type="region of interest" description="Disordered" evidence="1">
    <location>
        <begin position="195"/>
        <end position="220"/>
    </location>
</feature>
<reference evidence="2 3" key="1">
    <citation type="submission" date="2018-07" db="EMBL/GenBank/DDBJ databases">
        <title>Genomic Encyclopedia of Type Strains, Phase IV (KMG-IV): sequencing the most valuable type-strain genomes for metagenomic binning, comparative biology and taxonomic classification.</title>
        <authorList>
            <person name="Goeker M."/>
        </authorList>
    </citation>
    <scope>NUCLEOTIDE SEQUENCE [LARGE SCALE GENOMIC DNA]</scope>
    <source>
        <strain evidence="2 3">DSM 44290</strain>
    </source>
</reference>
<proteinExistence type="predicted"/>
<evidence type="ECO:0000313" key="2">
    <source>
        <dbReference type="EMBL" id="RDI67883.1"/>
    </source>
</evidence>
<feature type="compositionally biased region" description="Pro residues" evidence="1">
    <location>
        <begin position="206"/>
        <end position="216"/>
    </location>
</feature>
<dbReference type="STRING" id="1210086.GCA_001613105_00860"/>
<organism evidence="2 3">
    <name type="scientific">Nocardia pseudobrasiliensis</name>
    <dbReference type="NCBI Taxonomy" id="45979"/>
    <lineage>
        <taxon>Bacteria</taxon>
        <taxon>Bacillati</taxon>
        <taxon>Actinomycetota</taxon>
        <taxon>Actinomycetes</taxon>
        <taxon>Mycobacteriales</taxon>
        <taxon>Nocardiaceae</taxon>
        <taxon>Nocardia</taxon>
    </lineage>
</organism>
<dbReference type="EMBL" id="QQBC01000002">
    <property type="protein sequence ID" value="RDI67883.1"/>
    <property type="molecule type" value="Genomic_DNA"/>
</dbReference>
<dbReference type="RefSeq" id="WP_147287848.1">
    <property type="nucleotide sequence ID" value="NZ_QQBC01000002.1"/>
</dbReference>
<dbReference type="Proteomes" id="UP000254869">
    <property type="component" value="Unassembled WGS sequence"/>
</dbReference>
<gene>
    <name evidence="2" type="ORF">DFR76_102283</name>
</gene>
<dbReference type="AlphaFoldDB" id="A0A370IAY5"/>
<sequence length="239" mass="26057">MTATPDDLRKRATRLRRGVGQLGVLEAIIDGAYGPWLGAMDADGRGTAELRMHLAGQYRITAVVTSAGKLNLVQLADPNIEKVLSNKPALRRGWSDDEPMPKQPDWIEYVVSWVENASSHVDRRAVIAWRLDGADRRLAAMDDTIESLRASLHEREQLRAVLAAEITELRGELDALPANEPPAEDPVTLITVPTDSAPTTPEPVVELPPDPQPANPLPDNASTDAVNQTAFLETTQVIL</sequence>
<evidence type="ECO:0000256" key="1">
    <source>
        <dbReference type="SAM" id="MobiDB-lite"/>
    </source>
</evidence>
<accession>A0A370IAY5</accession>
<comment type="caution">
    <text evidence="2">The sequence shown here is derived from an EMBL/GenBank/DDBJ whole genome shotgun (WGS) entry which is preliminary data.</text>
</comment>